<dbReference type="Gene3D" id="1.20.58.70">
    <property type="match status" value="1"/>
</dbReference>
<dbReference type="GO" id="GO:0048278">
    <property type="term" value="P:vesicle docking"/>
    <property type="evidence" value="ECO:0007669"/>
    <property type="project" value="TreeGrafter"/>
</dbReference>
<dbReference type="FunCoup" id="A0A6J2YTW9">
    <property type="interactions" value="1926"/>
</dbReference>
<evidence type="ECO:0000259" key="6">
    <source>
        <dbReference type="PROSITE" id="PS50192"/>
    </source>
</evidence>
<reference evidence="8" key="1">
    <citation type="submission" date="2025-08" db="UniProtKB">
        <authorList>
            <consortium name="RefSeq"/>
        </authorList>
    </citation>
    <scope>IDENTIFICATION</scope>
    <source>
        <tissue evidence="8">Gonads</tissue>
    </source>
</reference>
<dbReference type="InterPro" id="IPR045242">
    <property type="entry name" value="Syntaxin"/>
</dbReference>
<dbReference type="GO" id="GO:0006886">
    <property type="term" value="P:intracellular protein transport"/>
    <property type="evidence" value="ECO:0007669"/>
    <property type="project" value="InterPro"/>
</dbReference>
<dbReference type="InterPro" id="IPR006012">
    <property type="entry name" value="Syntaxin/epimorphin_CS"/>
</dbReference>
<keyword evidence="5" id="KW-0812">Transmembrane</keyword>
<dbReference type="InParanoid" id="A0A6J2YTW9"/>
<evidence type="ECO:0000313" key="7">
    <source>
        <dbReference type="Proteomes" id="UP000504635"/>
    </source>
</evidence>
<feature type="transmembrane region" description="Helical" evidence="5">
    <location>
        <begin position="243"/>
        <end position="262"/>
    </location>
</feature>
<dbReference type="GO" id="GO:0031201">
    <property type="term" value="C:SNARE complex"/>
    <property type="evidence" value="ECO:0007669"/>
    <property type="project" value="TreeGrafter"/>
</dbReference>
<dbReference type="Gene3D" id="1.20.5.110">
    <property type="match status" value="1"/>
</dbReference>
<dbReference type="SMART" id="SM00503">
    <property type="entry name" value="SynN"/>
    <property type="match status" value="1"/>
</dbReference>
<dbReference type="GO" id="GO:0008021">
    <property type="term" value="C:synaptic vesicle"/>
    <property type="evidence" value="ECO:0007669"/>
    <property type="project" value="TreeGrafter"/>
</dbReference>
<proteinExistence type="inferred from homology"/>
<dbReference type="GO" id="GO:0000149">
    <property type="term" value="F:SNARE binding"/>
    <property type="evidence" value="ECO:0007669"/>
    <property type="project" value="TreeGrafter"/>
</dbReference>
<dbReference type="PROSITE" id="PS50192">
    <property type="entry name" value="T_SNARE"/>
    <property type="match status" value="1"/>
</dbReference>
<comment type="similarity">
    <text evidence="2 4">Belongs to the syntaxin family.</text>
</comment>
<dbReference type="Pfam" id="PF14523">
    <property type="entry name" value="Syntaxin_2"/>
    <property type="match status" value="1"/>
</dbReference>
<name>A0A6J2YTW9_SITOR</name>
<dbReference type="AlphaFoldDB" id="A0A6J2YTW9"/>
<dbReference type="SUPFAM" id="SSF47661">
    <property type="entry name" value="t-snare proteins"/>
    <property type="match status" value="1"/>
</dbReference>
<dbReference type="InterPro" id="IPR006011">
    <property type="entry name" value="Syntaxin_N"/>
</dbReference>
<dbReference type="SMART" id="SM00397">
    <property type="entry name" value="t_SNARE"/>
    <property type="match status" value="1"/>
</dbReference>
<dbReference type="InterPro" id="IPR010989">
    <property type="entry name" value="SNARE"/>
</dbReference>
<dbReference type="InterPro" id="IPR000727">
    <property type="entry name" value="T_SNARE_dom"/>
</dbReference>
<organism evidence="7 8">
    <name type="scientific">Sitophilus oryzae</name>
    <name type="common">Rice weevil</name>
    <name type="synonym">Curculio oryzae</name>
    <dbReference type="NCBI Taxonomy" id="7048"/>
    <lineage>
        <taxon>Eukaryota</taxon>
        <taxon>Metazoa</taxon>
        <taxon>Ecdysozoa</taxon>
        <taxon>Arthropoda</taxon>
        <taxon>Hexapoda</taxon>
        <taxon>Insecta</taxon>
        <taxon>Pterygota</taxon>
        <taxon>Neoptera</taxon>
        <taxon>Endopterygota</taxon>
        <taxon>Coleoptera</taxon>
        <taxon>Polyphaga</taxon>
        <taxon>Cucujiformia</taxon>
        <taxon>Curculionidae</taxon>
        <taxon>Dryophthorinae</taxon>
        <taxon>Sitophilus</taxon>
    </lineage>
</organism>
<evidence type="ECO:0000256" key="2">
    <source>
        <dbReference type="ARBA" id="ARBA00009063"/>
    </source>
</evidence>
<sequence>MESYQNGNNQTLDQDFQKLSQTVASSIQKISQNVSSMQRMVNQIGSHQDSPELKKQLHSVQHYTQQLVKDTSGYIKDLSSIPPSLSQSEQRQRKMQRERLHDEFTSTLNMFQQVQRSTAQKEKEQVQKAKTQIYGDQPFLPGYKKDQQLIELQDSAARHQVQLQDEADLKALQEQEQAIRQLEIDINDVNKIFKDLGAMVHEQGEVIDSIEASVESTSDYVRQGAQQLREASTYKNKIRRKKVLLIGIASAILAVIILIIIWKTN</sequence>
<dbReference type="OrthoDB" id="364348at2759"/>
<evidence type="ECO:0000256" key="4">
    <source>
        <dbReference type="RuleBase" id="RU003858"/>
    </source>
</evidence>
<dbReference type="KEGG" id="soy:115890225"/>
<dbReference type="GO" id="GO:0005484">
    <property type="term" value="F:SNAP receptor activity"/>
    <property type="evidence" value="ECO:0007669"/>
    <property type="project" value="InterPro"/>
</dbReference>
<protein>
    <submittedName>
        <fullName evidence="8">Syntaxin-7</fullName>
    </submittedName>
</protein>
<dbReference type="PROSITE" id="PS00914">
    <property type="entry name" value="SYNTAXIN"/>
    <property type="match status" value="1"/>
</dbReference>
<keyword evidence="5" id="KW-1133">Transmembrane helix</keyword>
<dbReference type="GO" id="GO:0006836">
    <property type="term" value="P:neurotransmitter transport"/>
    <property type="evidence" value="ECO:0007669"/>
    <property type="project" value="UniProtKB-KW"/>
</dbReference>
<comment type="subcellular location">
    <subcellularLocation>
        <location evidence="1">Membrane</location>
        <topology evidence="1">Single-pass type IV membrane protein</topology>
    </subcellularLocation>
</comment>
<dbReference type="PANTHER" id="PTHR19957:SF411">
    <property type="entry name" value="LD23667P"/>
    <property type="match status" value="1"/>
</dbReference>
<accession>A0A6J2YTW9</accession>
<feature type="domain" description="T-SNARE coiled-coil homology" evidence="6">
    <location>
        <begin position="169"/>
        <end position="231"/>
    </location>
</feature>
<evidence type="ECO:0000256" key="5">
    <source>
        <dbReference type="SAM" id="Phobius"/>
    </source>
</evidence>
<keyword evidence="5" id="KW-0472">Membrane</keyword>
<dbReference type="GeneID" id="115890225"/>
<keyword evidence="3" id="KW-0813">Transport</keyword>
<keyword evidence="7" id="KW-1185">Reference proteome</keyword>
<evidence type="ECO:0000256" key="3">
    <source>
        <dbReference type="ARBA" id="ARBA00022775"/>
    </source>
</evidence>
<dbReference type="FunFam" id="1.20.58.70:FF:000006">
    <property type="entry name" value="Syntaxin 7"/>
    <property type="match status" value="1"/>
</dbReference>
<keyword evidence="3" id="KW-0532">Neurotransmitter transport</keyword>
<evidence type="ECO:0000256" key="1">
    <source>
        <dbReference type="ARBA" id="ARBA00004211"/>
    </source>
</evidence>
<dbReference type="Proteomes" id="UP000504635">
    <property type="component" value="Unplaced"/>
</dbReference>
<evidence type="ECO:0000313" key="8">
    <source>
        <dbReference type="RefSeq" id="XP_030766265.1"/>
    </source>
</evidence>
<dbReference type="RefSeq" id="XP_030766265.1">
    <property type="nucleotide sequence ID" value="XM_030910405.1"/>
</dbReference>
<dbReference type="PANTHER" id="PTHR19957">
    <property type="entry name" value="SYNTAXIN"/>
    <property type="match status" value="1"/>
</dbReference>
<dbReference type="Pfam" id="PF05739">
    <property type="entry name" value="SNARE"/>
    <property type="match status" value="1"/>
</dbReference>
<gene>
    <name evidence="8" type="primary">LOC115890225</name>
</gene>
<dbReference type="GO" id="GO:0006906">
    <property type="term" value="P:vesicle fusion"/>
    <property type="evidence" value="ECO:0007669"/>
    <property type="project" value="TreeGrafter"/>
</dbReference>